<accession>A0ABV7EE11</accession>
<dbReference type="GO" id="GO:0016787">
    <property type="term" value="F:hydrolase activity"/>
    <property type="evidence" value="ECO:0007669"/>
    <property type="project" value="UniProtKB-KW"/>
</dbReference>
<dbReference type="PANTHER" id="PTHR47707:SF1">
    <property type="entry name" value="NUDIX HYDROLASE FAMILY PROTEIN"/>
    <property type="match status" value="1"/>
</dbReference>
<keyword evidence="4" id="KW-0235">DNA replication</keyword>
<dbReference type="Pfam" id="PF00293">
    <property type="entry name" value="NUDIX"/>
    <property type="match status" value="1"/>
</dbReference>
<evidence type="ECO:0000256" key="10">
    <source>
        <dbReference type="ARBA" id="ARBA00035861"/>
    </source>
</evidence>
<comment type="caution">
    <text evidence="19">The sequence shown here is derived from an EMBL/GenBank/DDBJ whole genome shotgun (WGS) entry which is preliminary data.</text>
</comment>
<keyword evidence="3" id="KW-0515">Mutator protein</keyword>
<evidence type="ECO:0000256" key="8">
    <source>
        <dbReference type="ARBA" id="ARBA00022842"/>
    </source>
</evidence>
<evidence type="ECO:0000259" key="18">
    <source>
        <dbReference type="PROSITE" id="PS51462"/>
    </source>
</evidence>
<comment type="similarity">
    <text evidence="2 17">Belongs to the Nudix hydrolase family.</text>
</comment>
<comment type="catalytic activity">
    <reaction evidence="11">
        <text>8-oxo-GTP + H2O = 8-oxo-GMP + diphosphate + H(+)</text>
        <dbReference type="Rhea" id="RHEA:67616"/>
        <dbReference type="ChEBI" id="CHEBI:15377"/>
        <dbReference type="ChEBI" id="CHEBI:15378"/>
        <dbReference type="ChEBI" id="CHEBI:33019"/>
        <dbReference type="ChEBI" id="CHEBI:143553"/>
        <dbReference type="ChEBI" id="CHEBI:145694"/>
    </reaction>
</comment>
<evidence type="ECO:0000313" key="19">
    <source>
        <dbReference type="EMBL" id="MFC3099645.1"/>
    </source>
</evidence>
<dbReference type="EMBL" id="JBHRSU010000001">
    <property type="protein sequence ID" value="MFC3099645.1"/>
    <property type="molecule type" value="Genomic_DNA"/>
</dbReference>
<feature type="domain" description="Nudix hydrolase" evidence="18">
    <location>
        <begin position="6"/>
        <end position="137"/>
    </location>
</feature>
<dbReference type="Proteomes" id="UP001595378">
    <property type="component" value="Unassembled WGS sequence"/>
</dbReference>
<evidence type="ECO:0000256" key="12">
    <source>
        <dbReference type="ARBA" id="ARBA00038905"/>
    </source>
</evidence>
<keyword evidence="20" id="KW-1185">Reference proteome</keyword>
<keyword evidence="9" id="KW-0234">DNA repair</keyword>
<evidence type="ECO:0000313" key="20">
    <source>
        <dbReference type="Proteomes" id="UP001595378"/>
    </source>
</evidence>
<evidence type="ECO:0000256" key="5">
    <source>
        <dbReference type="ARBA" id="ARBA00022723"/>
    </source>
</evidence>
<reference evidence="20" key="1">
    <citation type="journal article" date="2019" name="Int. J. Syst. Evol. Microbiol.">
        <title>The Global Catalogue of Microorganisms (GCM) 10K type strain sequencing project: providing services to taxonomists for standard genome sequencing and annotation.</title>
        <authorList>
            <consortium name="The Broad Institute Genomics Platform"/>
            <consortium name="The Broad Institute Genome Sequencing Center for Infectious Disease"/>
            <person name="Wu L."/>
            <person name="Ma J."/>
        </authorList>
    </citation>
    <scope>NUCLEOTIDE SEQUENCE [LARGE SCALE GENOMIC DNA]</scope>
    <source>
        <strain evidence="20">KCTC 52606</strain>
    </source>
</reference>
<evidence type="ECO:0000256" key="17">
    <source>
        <dbReference type="RuleBase" id="RU003476"/>
    </source>
</evidence>
<evidence type="ECO:0000256" key="3">
    <source>
        <dbReference type="ARBA" id="ARBA00022457"/>
    </source>
</evidence>
<evidence type="ECO:0000256" key="9">
    <source>
        <dbReference type="ARBA" id="ARBA00023204"/>
    </source>
</evidence>
<organism evidence="19 20">
    <name type="scientific">Alteraurantiacibacter lauratis</name>
    <dbReference type="NCBI Taxonomy" id="2054627"/>
    <lineage>
        <taxon>Bacteria</taxon>
        <taxon>Pseudomonadati</taxon>
        <taxon>Pseudomonadota</taxon>
        <taxon>Alphaproteobacteria</taxon>
        <taxon>Sphingomonadales</taxon>
        <taxon>Erythrobacteraceae</taxon>
        <taxon>Alteraurantiacibacter</taxon>
    </lineage>
</organism>
<keyword evidence="5" id="KW-0479">Metal-binding</keyword>
<comment type="catalytic activity">
    <reaction evidence="10">
        <text>8-oxo-dGTP + H2O = 8-oxo-dGMP + diphosphate + H(+)</text>
        <dbReference type="Rhea" id="RHEA:31575"/>
        <dbReference type="ChEBI" id="CHEBI:15377"/>
        <dbReference type="ChEBI" id="CHEBI:15378"/>
        <dbReference type="ChEBI" id="CHEBI:33019"/>
        <dbReference type="ChEBI" id="CHEBI:63224"/>
        <dbReference type="ChEBI" id="CHEBI:77896"/>
        <dbReference type="EC" id="3.6.1.55"/>
    </reaction>
</comment>
<keyword evidence="8" id="KW-0460">Magnesium</keyword>
<dbReference type="InterPro" id="IPR000086">
    <property type="entry name" value="NUDIX_hydrolase_dom"/>
</dbReference>
<dbReference type="InterPro" id="IPR020084">
    <property type="entry name" value="NUDIX_hydrolase_CS"/>
</dbReference>
<evidence type="ECO:0000256" key="16">
    <source>
        <dbReference type="ARBA" id="ARBA00042798"/>
    </source>
</evidence>
<sequence>MEDFPTWIPVVALALRDARARVLLQQRLPHKHHAGLWEFPGGKLESAENPRFALVREIAEELGIRIETTKLSPLFLADEASHESGYAGVVLLLYTCREWGGDITGLDGQQWGWFTLDEAAGLPLAPMDRDLLSRLKILDAIAGQ</sequence>
<dbReference type="SUPFAM" id="SSF55811">
    <property type="entry name" value="Nudix"/>
    <property type="match status" value="1"/>
</dbReference>
<evidence type="ECO:0000256" key="13">
    <source>
        <dbReference type="ARBA" id="ARBA00040794"/>
    </source>
</evidence>
<dbReference type="InterPro" id="IPR020476">
    <property type="entry name" value="Nudix_hydrolase"/>
</dbReference>
<evidence type="ECO:0000256" key="2">
    <source>
        <dbReference type="ARBA" id="ARBA00005582"/>
    </source>
</evidence>
<dbReference type="PANTHER" id="PTHR47707">
    <property type="entry name" value="8-OXO-DGTP DIPHOSPHATASE"/>
    <property type="match status" value="1"/>
</dbReference>
<dbReference type="InterPro" id="IPR047127">
    <property type="entry name" value="MutT-like"/>
</dbReference>
<evidence type="ECO:0000256" key="15">
    <source>
        <dbReference type="ARBA" id="ARBA00041979"/>
    </source>
</evidence>
<evidence type="ECO:0000256" key="14">
    <source>
        <dbReference type="ARBA" id="ARBA00041592"/>
    </source>
</evidence>
<keyword evidence="7 17" id="KW-0378">Hydrolase</keyword>
<comment type="cofactor">
    <cofactor evidence="1">
        <name>Mg(2+)</name>
        <dbReference type="ChEBI" id="CHEBI:18420"/>
    </cofactor>
</comment>
<protein>
    <recommendedName>
        <fullName evidence="13">8-oxo-dGTP diphosphatase</fullName>
        <ecNumber evidence="12">3.6.1.55</ecNumber>
    </recommendedName>
    <alternativeName>
        <fullName evidence="16">7,8-dihydro-8-oxoguanine-triphosphatase</fullName>
    </alternativeName>
    <alternativeName>
        <fullName evidence="15">Mutator protein MutT</fullName>
    </alternativeName>
    <alternativeName>
        <fullName evidence="14">dGTP pyrophosphohydrolase</fullName>
    </alternativeName>
</protein>
<dbReference type="InterPro" id="IPR015797">
    <property type="entry name" value="NUDIX_hydrolase-like_dom_sf"/>
</dbReference>
<dbReference type="PROSITE" id="PS00893">
    <property type="entry name" value="NUDIX_BOX"/>
    <property type="match status" value="1"/>
</dbReference>
<evidence type="ECO:0000256" key="11">
    <source>
        <dbReference type="ARBA" id="ARBA00036904"/>
    </source>
</evidence>
<dbReference type="PROSITE" id="PS51462">
    <property type="entry name" value="NUDIX"/>
    <property type="match status" value="1"/>
</dbReference>
<dbReference type="EC" id="3.6.1.55" evidence="12"/>
<dbReference type="RefSeq" id="WP_336917129.1">
    <property type="nucleotide sequence ID" value="NZ_JBANRN010000001.1"/>
</dbReference>
<gene>
    <name evidence="19" type="ORF">ACFODK_01915</name>
</gene>
<proteinExistence type="inferred from homology"/>
<dbReference type="Gene3D" id="3.90.79.10">
    <property type="entry name" value="Nucleoside Triphosphate Pyrophosphohydrolase"/>
    <property type="match status" value="1"/>
</dbReference>
<evidence type="ECO:0000256" key="4">
    <source>
        <dbReference type="ARBA" id="ARBA00022705"/>
    </source>
</evidence>
<dbReference type="PRINTS" id="PR00502">
    <property type="entry name" value="NUDIXFAMILY"/>
</dbReference>
<evidence type="ECO:0000256" key="7">
    <source>
        <dbReference type="ARBA" id="ARBA00022801"/>
    </source>
</evidence>
<keyword evidence="6" id="KW-0227">DNA damage</keyword>
<evidence type="ECO:0000256" key="1">
    <source>
        <dbReference type="ARBA" id="ARBA00001946"/>
    </source>
</evidence>
<evidence type="ECO:0000256" key="6">
    <source>
        <dbReference type="ARBA" id="ARBA00022763"/>
    </source>
</evidence>
<dbReference type="CDD" id="cd03425">
    <property type="entry name" value="NUDIX_MutT_NudA_like"/>
    <property type="match status" value="1"/>
</dbReference>
<name>A0ABV7EE11_9SPHN</name>